<dbReference type="Proteomes" id="UP001596072">
    <property type="component" value="Unassembled WGS sequence"/>
</dbReference>
<protein>
    <recommendedName>
        <fullName evidence="5">DUF4430 domain-containing protein</fullName>
    </recommendedName>
</protein>
<evidence type="ECO:0000256" key="2">
    <source>
        <dbReference type="SAM" id="SignalP"/>
    </source>
</evidence>
<dbReference type="EMBL" id="JBHSNS010000005">
    <property type="protein sequence ID" value="MFC5729649.1"/>
    <property type="molecule type" value="Genomic_DNA"/>
</dbReference>
<keyword evidence="1" id="KW-1133">Transmembrane helix</keyword>
<organism evidence="3 4">
    <name type="scientific">Nocardioides vastitatis</name>
    <dbReference type="NCBI Taxonomy" id="2568655"/>
    <lineage>
        <taxon>Bacteria</taxon>
        <taxon>Bacillati</taxon>
        <taxon>Actinomycetota</taxon>
        <taxon>Actinomycetes</taxon>
        <taxon>Propionibacteriales</taxon>
        <taxon>Nocardioidaceae</taxon>
        <taxon>Nocardioides</taxon>
    </lineage>
</organism>
<sequence>MPDFLRLRHAALAAATVLAVLPHAVPAAGAEPAGGDRGEPGCAAGEVAVVVDFNELGGDTRVACHPSGGTAAEVFEDAGFPLTYARGMQGFVCSVSGLPKEGPCTEGDSYWSLWWSAGPEGWAYATLGADQLEIEPGGHLGFAWHEGEGDAAPPEVTIDGTGSVEAGGDEAVSEGALESAVTETDQPSRDGAPTWVLVAGVVVVLCAAAAVPLLRRRS</sequence>
<gene>
    <name evidence="3" type="ORF">ACFPQB_12035</name>
</gene>
<accession>A0ABW0ZJ71</accession>
<evidence type="ECO:0000313" key="4">
    <source>
        <dbReference type="Proteomes" id="UP001596072"/>
    </source>
</evidence>
<keyword evidence="4" id="KW-1185">Reference proteome</keyword>
<dbReference type="RefSeq" id="WP_378527143.1">
    <property type="nucleotide sequence ID" value="NZ_JBHSNS010000005.1"/>
</dbReference>
<name>A0ABW0ZJ71_9ACTN</name>
<keyword evidence="1" id="KW-0812">Transmembrane</keyword>
<feature type="transmembrane region" description="Helical" evidence="1">
    <location>
        <begin position="195"/>
        <end position="214"/>
    </location>
</feature>
<evidence type="ECO:0000313" key="3">
    <source>
        <dbReference type="EMBL" id="MFC5729649.1"/>
    </source>
</evidence>
<proteinExistence type="predicted"/>
<evidence type="ECO:0008006" key="5">
    <source>
        <dbReference type="Google" id="ProtNLM"/>
    </source>
</evidence>
<comment type="caution">
    <text evidence="3">The sequence shown here is derived from an EMBL/GenBank/DDBJ whole genome shotgun (WGS) entry which is preliminary data.</text>
</comment>
<evidence type="ECO:0000256" key="1">
    <source>
        <dbReference type="SAM" id="Phobius"/>
    </source>
</evidence>
<keyword evidence="1" id="KW-0472">Membrane</keyword>
<reference evidence="4" key="1">
    <citation type="journal article" date="2019" name="Int. J. Syst. Evol. Microbiol.">
        <title>The Global Catalogue of Microorganisms (GCM) 10K type strain sequencing project: providing services to taxonomists for standard genome sequencing and annotation.</title>
        <authorList>
            <consortium name="The Broad Institute Genomics Platform"/>
            <consortium name="The Broad Institute Genome Sequencing Center for Infectious Disease"/>
            <person name="Wu L."/>
            <person name="Ma J."/>
        </authorList>
    </citation>
    <scope>NUCLEOTIDE SEQUENCE [LARGE SCALE GENOMIC DNA]</scope>
    <source>
        <strain evidence="4">YIM 94188</strain>
    </source>
</reference>
<feature type="signal peptide" evidence="2">
    <location>
        <begin position="1"/>
        <end position="27"/>
    </location>
</feature>
<feature type="chain" id="PRO_5046674841" description="DUF4430 domain-containing protein" evidence="2">
    <location>
        <begin position="28"/>
        <end position="218"/>
    </location>
</feature>
<keyword evidence="2" id="KW-0732">Signal</keyword>